<dbReference type="Pfam" id="PF17932">
    <property type="entry name" value="TetR_C_24"/>
    <property type="match status" value="1"/>
</dbReference>
<evidence type="ECO:0000256" key="2">
    <source>
        <dbReference type="PROSITE-ProRule" id="PRU00335"/>
    </source>
</evidence>
<dbReference type="InterPro" id="IPR036271">
    <property type="entry name" value="Tet_transcr_reg_TetR-rel_C_sf"/>
</dbReference>
<dbReference type="PANTHER" id="PTHR30055">
    <property type="entry name" value="HTH-TYPE TRANSCRIPTIONAL REGULATOR RUTR"/>
    <property type="match status" value="1"/>
</dbReference>
<evidence type="ECO:0000313" key="5">
    <source>
        <dbReference type="Proteomes" id="UP000298860"/>
    </source>
</evidence>
<feature type="domain" description="HTH tetR-type" evidence="3">
    <location>
        <begin position="14"/>
        <end position="74"/>
    </location>
</feature>
<reference evidence="5" key="1">
    <citation type="submission" date="2019-04" db="EMBL/GenBank/DDBJ databases">
        <title>Draft genome sequence of Pseudonocardiaceae bacterium SL3-2-4.</title>
        <authorList>
            <person name="Ningsih F."/>
            <person name="Yokota A."/>
            <person name="Sakai Y."/>
            <person name="Nanatani K."/>
            <person name="Yabe S."/>
            <person name="Oetari A."/>
            <person name="Sjamsuridzal W."/>
        </authorList>
    </citation>
    <scope>NUCLEOTIDE SEQUENCE [LARGE SCALE GENOMIC DNA]</scope>
    <source>
        <strain evidence="5">SL3-2-4</strain>
    </source>
</reference>
<dbReference type="InterPro" id="IPR050109">
    <property type="entry name" value="HTH-type_TetR-like_transc_reg"/>
</dbReference>
<accession>A0A4D4JA98</accession>
<dbReference type="Pfam" id="PF00440">
    <property type="entry name" value="TetR_N"/>
    <property type="match status" value="1"/>
</dbReference>
<dbReference type="Gene3D" id="1.10.10.60">
    <property type="entry name" value="Homeodomain-like"/>
    <property type="match status" value="1"/>
</dbReference>
<comment type="caution">
    <text evidence="4">The sequence shown here is derived from an EMBL/GenBank/DDBJ whole genome shotgun (WGS) entry which is preliminary data.</text>
</comment>
<sequence length="209" mass="21768">MPYRRTAGVQARLDASRERILSAALAIVGEQGYAACTVAAVAARAEVATGTVYTHFPGKATLVAEVFRRAANHEVDLVARAAATPGSARQRLTAMITTFAGRALRAPRLAFALLAEPADPAVDAERLALNRAYREIIARVLADGVRAGELPEQDLQVTAAGLVGAIGGALVVPLADGRADDATLPSIVNFLLRAAGVTDHHASLSGKER</sequence>
<dbReference type="PROSITE" id="PS01081">
    <property type="entry name" value="HTH_TETR_1"/>
    <property type="match status" value="1"/>
</dbReference>
<dbReference type="RefSeq" id="WP_137815273.1">
    <property type="nucleotide sequence ID" value="NZ_BJFL01000022.1"/>
</dbReference>
<dbReference type="PANTHER" id="PTHR30055:SF226">
    <property type="entry name" value="HTH-TYPE TRANSCRIPTIONAL REGULATOR PKSA"/>
    <property type="match status" value="1"/>
</dbReference>
<dbReference type="GO" id="GO:0003700">
    <property type="term" value="F:DNA-binding transcription factor activity"/>
    <property type="evidence" value="ECO:0007669"/>
    <property type="project" value="TreeGrafter"/>
</dbReference>
<dbReference type="EMBL" id="BJFL01000022">
    <property type="protein sequence ID" value="GDY32242.1"/>
    <property type="molecule type" value="Genomic_DNA"/>
</dbReference>
<gene>
    <name evidence="4" type="ORF">GTS_38750</name>
</gene>
<dbReference type="PRINTS" id="PR00455">
    <property type="entry name" value="HTHTETR"/>
</dbReference>
<dbReference type="AlphaFoldDB" id="A0A4D4JA98"/>
<evidence type="ECO:0000259" key="3">
    <source>
        <dbReference type="PROSITE" id="PS50977"/>
    </source>
</evidence>
<organism evidence="4 5">
    <name type="scientific">Gandjariella thermophila</name>
    <dbReference type="NCBI Taxonomy" id="1931992"/>
    <lineage>
        <taxon>Bacteria</taxon>
        <taxon>Bacillati</taxon>
        <taxon>Actinomycetota</taxon>
        <taxon>Actinomycetes</taxon>
        <taxon>Pseudonocardiales</taxon>
        <taxon>Pseudonocardiaceae</taxon>
        <taxon>Gandjariella</taxon>
    </lineage>
</organism>
<evidence type="ECO:0000313" key="4">
    <source>
        <dbReference type="EMBL" id="GDY32242.1"/>
    </source>
</evidence>
<protein>
    <submittedName>
        <fullName evidence="4">TetR family transcriptional regulator</fullName>
    </submittedName>
</protein>
<name>A0A4D4JA98_9PSEU</name>
<dbReference type="InterPro" id="IPR009057">
    <property type="entry name" value="Homeodomain-like_sf"/>
</dbReference>
<dbReference type="SUPFAM" id="SSF48498">
    <property type="entry name" value="Tetracyclin repressor-like, C-terminal domain"/>
    <property type="match status" value="1"/>
</dbReference>
<dbReference type="InterPro" id="IPR001647">
    <property type="entry name" value="HTH_TetR"/>
</dbReference>
<evidence type="ECO:0000256" key="1">
    <source>
        <dbReference type="ARBA" id="ARBA00023125"/>
    </source>
</evidence>
<feature type="DNA-binding region" description="H-T-H motif" evidence="2">
    <location>
        <begin position="37"/>
        <end position="56"/>
    </location>
</feature>
<dbReference type="OrthoDB" id="63332at2"/>
<dbReference type="SUPFAM" id="SSF46689">
    <property type="entry name" value="Homeodomain-like"/>
    <property type="match status" value="1"/>
</dbReference>
<dbReference type="Proteomes" id="UP000298860">
    <property type="component" value="Unassembled WGS sequence"/>
</dbReference>
<dbReference type="InterPro" id="IPR023772">
    <property type="entry name" value="DNA-bd_HTH_TetR-type_CS"/>
</dbReference>
<dbReference type="Gene3D" id="1.10.357.10">
    <property type="entry name" value="Tetracycline Repressor, domain 2"/>
    <property type="match status" value="1"/>
</dbReference>
<dbReference type="GO" id="GO:0000976">
    <property type="term" value="F:transcription cis-regulatory region binding"/>
    <property type="evidence" value="ECO:0007669"/>
    <property type="project" value="TreeGrafter"/>
</dbReference>
<keyword evidence="1 2" id="KW-0238">DNA-binding</keyword>
<dbReference type="PROSITE" id="PS50977">
    <property type="entry name" value="HTH_TETR_2"/>
    <property type="match status" value="1"/>
</dbReference>
<dbReference type="InterPro" id="IPR041490">
    <property type="entry name" value="KstR2_TetR_C"/>
</dbReference>
<proteinExistence type="predicted"/>
<keyword evidence="5" id="KW-1185">Reference proteome</keyword>